<accession>A0A1M6RYI2</accession>
<evidence type="ECO:0000313" key="2">
    <source>
        <dbReference type="Proteomes" id="UP000184248"/>
    </source>
</evidence>
<dbReference type="EMBL" id="FRAL01000002">
    <property type="protein sequence ID" value="SHK37526.1"/>
    <property type="molecule type" value="Genomic_DNA"/>
</dbReference>
<sequence length="85" mass="9359">MMTTSQERALRRLLKVGGKQQFAGFLAPITVHVERADPAGTGKDVAQASITEGDFLVCRFHRWSARDLYPLLADRLDDRVMGGAA</sequence>
<gene>
    <name evidence="1" type="ORF">SAMN05192556_102447</name>
</gene>
<dbReference type="OrthoDB" id="9862054at2"/>
<dbReference type="RefSeq" id="WP_013333952.1">
    <property type="nucleotide sequence ID" value="NZ_BDEO01000007.1"/>
</dbReference>
<keyword evidence="2" id="KW-1185">Reference proteome</keyword>
<organism evidence="1 2">
    <name type="scientific">Halomonas caseinilytica</name>
    <dbReference type="NCBI Taxonomy" id="438744"/>
    <lineage>
        <taxon>Bacteria</taxon>
        <taxon>Pseudomonadati</taxon>
        <taxon>Pseudomonadota</taxon>
        <taxon>Gammaproteobacteria</taxon>
        <taxon>Oceanospirillales</taxon>
        <taxon>Halomonadaceae</taxon>
        <taxon>Halomonas</taxon>
    </lineage>
</organism>
<name>A0A1M6RYI2_9GAMM</name>
<dbReference type="Proteomes" id="UP000184248">
    <property type="component" value="Unassembled WGS sequence"/>
</dbReference>
<proteinExistence type="predicted"/>
<evidence type="ECO:0000313" key="1">
    <source>
        <dbReference type="EMBL" id="SHK37526.1"/>
    </source>
</evidence>
<reference evidence="2" key="1">
    <citation type="submission" date="2016-11" db="EMBL/GenBank/DDBJ databases">
        <authorList>
            <person name="Varghese N."/>
            <person name="Submissions S."/>
        </authorList>
    </citation>
    <scope>NUCLEOTIDE SEQUENCE [LARGE SCALE GENOMIC DNA]</scope>
    <source>
        <strain evidence="2">ALO Sharm</strain>
    </source>
</reference>
<dbReference type="GeneID" id="91011643"/>
<dbReference type="AlphaFoldDB" id="A0A1M6RYI2"/>
<protein>
    <submittedName>
        <fullName evidence="1">Uncharacterized protein</fullName>
    </submittedName>
</protein>